<evidence type="ECO:0000256" key="6">
    <source>
        <dbReference type="SAM" id="Phobius"/>
    </source>
</evidence>
<dbReference type="PANTHER" id="PTHR12649">
    <property type="entry name" value="PEPTIDYL-TRNA HYDROLASE 2"/>
    <property type="match status" value="1"/>
</dbReference>
<dbReference type="SUPFAM" id="SSF102462">
    <property type="entry name" value="Peptidyl-tRNA hydrolase II"/>
    <property type="match status" value="1"/>
</dbReference>
<keyword evidence="2 7" id="KW-0378">Hydrolase</keyword>
<gene>
    <name evidence="7" type="ORF">PVAG01_02321</name>
</gene>
<protein>
    <recommendedName>
        <fullName evidence="1">peptidyl-tRNA hydrolase</fullName>
        <ecNumber evidence="1">3.1.1.29</ecNumber>
    </recommendedName>
</protein>
<evidence type="ECO:0000256" key="4">
    <source>
        <dbReference type="ARBA" id="ARBA00048707"/>
    </source>
</evidence>
<feature type="compositionally biased region" description="Acidic residues" evidence="5">
    <location>
        <begin position="141"/>
        <end position="151"/>
    </location>
</feature>
<proteinExistence type="inferred from homology"/>
<dbReference type="InterPro" id="IPR002833">
    <property type="entry name" value="PTH2"/>
</dbReference>
<keyword evidence="6" id="KW-1133">Transmembrane helix</keyword>
<dbReference type="EC" id="3.1.1.29" evidence="1"/>
<evidence type="ECO:0000256" key="3">
    <source>
        <dbReference type="ARBA" id="ARBA00038050"/>
    </source>
</evidence>
<accession>A0ABR4PQ70</accession>
<evidence type="ECO:0000313" key="7">
    <source>
        <dbReference type="EMBL" id="KAL3425530.1"/>
    </source>
</evidence>
<comment type="catalytic activity">
    <reaction evidence="4">
        <text>an N-acyl-L-alpha-aminoacyl-tRNA + H2O = an N-acyl-L-amino acid + a tRNA + H(+)</text>
        <dbReference type="Rhea" id="RHEA:54448"/>
        <dbReference type="Rhea" id="RHEA-COMP:10123"/>
        <dbReference type="Rhea" id="RHEA-COMP:13883"/>
        <dbReference type="ChEBI" id="CHEBI:15377"/>
        <dbReference type="ChEBI" id="CHEBI:15378"/>
        <dbReference type="ChEBI" id="CHEBI:59874"/>
        <dbReference type="ChEBI" id="CHEBI:78442"/>
        <dbReference type="ChEBI" id="CHEBI:138191"/>
        <dbReference type="EC" id="3.1.1.29"/>
    </reaction>
</comment>
<keyword evidence="6" id="KW-0472">Membrane</keyword>
<keyword evidence="6" id="KW-0812">Transmembrane</keyword>
<dbReference type="InterPro" id="IPR023476">
    <property type="entry name" value="Pep_tRNA_hydro_II_dom_sf"/>
</dbReference>
<dbReference type="GO" id="GO:0016787">
    <property type="term" value="F:hydrolase activity"/>
    <property type="evidence" value="ECO:0007669"/>
    <property type="project" value="UniProtKB-KW"/>
</dbReference>
<dbReference type="Pfam" id="PF01981">
    <property type="entry name" value="PTH2"/>
    <property type="match status" value="1"/>
</dbReference>
<comment type="caution">
    <text evidence="7">The sequence shown here is derived from an EMBL/GenBank/DDBJ whole genome shotgun (WGS) entry which is preliminary data.</text>
</comment>
<dbReference type="PANTHER" id="PTHR12649:SF11">
    <property type="entry name" value="PEPTIDYL-TRNA HYDROLASE 2, MITOCHONDRIAL"/>
    <property type="match status" value="1"/>
</dbReference>
<name>A0ABR4PQ70_9HELO</name>
<feature type="region of interest" description="Disordered" evidence="5">
    <location>
        <begin position="141"/>
        <end position="164"/>
    </location>
</feature>
<dbReference type="Proteomes" id="UP001629113">
    <property type="component" value="Unassembled WGS sequence"/>
</dbReference>
<evidence type="ECO:0000313" key="8">
    <source>
        <dbReference type="Proteomes" id="UP001629113"/>
    </source>
</evidence>
<sequence length="308" mass="33851">MCRAVTWTSGTFRREKKVRVPTYLHHLDTVPYLTSTDLPKLDLDVQKNARKDTLIRQAFATRSAYTGRPIQHHPTATSYYQFIMADVRAPPTPLALIISTAIVAGLTGYMIGVASSLGFLPIPFMNRAPVVRGIANYDNETESEEEDIDESILDHAPNWSNGLEADKRDGLRAEQKAPVPEKPSFEDSSEECKLVLVVRTDLGMTKGKIAAQCGHATLACYKNYLRNNAKSPILRRWERQGQMKVALQVKSEDELETLQAQALSLGVVAEVIADAGRTQIASGSHTVLGIGPAPKSVIDKITGNLKLL</sequence>
<dbReference type="NCBIfam" id="TIGR00283">
    <property type="entry name" value="arch_pth2"/>
    <property type="match status" value="1"/>
</dbReference>
<dbReference type="EMBL" id="JBFCZG010000002">
    <property type="protein sequence ID" value="KAL3425530.1"/>
    <property type="molecule type" value="Genomic_DNA"/>
</dbReference>
<dbReference type="NCBIfam" id="NF003314">
    <property type="entry name" value="PRK04322.1"/>
    <property type="match status" value="1"/>
</dbReference>
<feature type="transmembrane region" description="Helical" evidence="6">
    <location>
        <begin position="94"/>
        <end position="120"/>
    </location>
</feature>
<keyword evidence="8" id="KW-1185">Reference proteome</keyword>
<evidence type="ECO:0000256" key="5">
    <source>
        <dbReference type="SAM" id="MobiDB-lite"/>
    </source>
</evidence>
<organism evidence="7 8">
    <name type="scientific">Phlyctema vagabunda</name>
    <dbReference type="NCBI Taxonomy" id="108571"/>
    <lineage>
        <taxon>Eukaryota</taxon>
        <taxon>Fungi</taxon>
        <taxon>Dikarya</taxon>
        <taxon>Ascomycota</taxon>
        <taxon>Pezizomycotina</taxon>
        <taxon>Leotiomycetes</taxon>
        <taxon>Helotiales</taxon>
        <taxon>Dermateaceae</taxon>
        <taxon>Phlyctema</taxon>
    </lineage>
</organism>
<evidence type="ECO:0000256" key="1">
    <source>
        <dbReference type="ARBA" id="ARBA00013260"/>
    </source>
</evidence>
<dbReference type="Gene3D" id="3.40.1490.10">
    <property type="entry name" value="Bit1"/>
    <property type="match status" value="1"/>
</dbReference>
<reference evidence="7 8" key="1">
    <citation type="submission" date="2024-06" db="EMBL/GenBank/DDBJ databases">
        <title>Complete genome of Phlyctema vagabunda strain 19-DSS-EL-015.</title>
        <authorList>
            <person name="Fiorenzani C."/>
        </authorList>
    </citation>
    <scope>NUCLEOTIDE SEQUENCE [LARGE SCALE GENOMIC DNA]</scope>
    <source>
        <strain evidence="7 8">19-DSS-EL-015</strain>
    </source>
</reference>
<comment type="similarity">
    <text evidence="3">Belongs to the PTH2 family.</text>
</comment>
<dbReference type="CDD" id="cd02430">
    <property type="entry name" value="PTH2"/>
    <property type="match status" value="1"/>
</dbReference>
<evidence type="ECO:0000256" key="2">
    <source>
        <dbReference type="ARBA" id="ARBA00022801"/>
    </source>
</evidence>